<dbReference type="PRINTS" id="PR00368">
    <property type="entry name" value="FADPNR"/>
</dbReference>
<evidence type="ECO:0000259" key="4">
    <source>
        <dbReference type="Pfam" id="PF07992"/>
    </source>
</evidence>
<evidence type="ECO:0000256" key="1">
    <source>
        <dbReference type="ARBA" id="ARBA00022630"/>
    </source>
</evidence>
<evidence type="ECO:0000256" key="3">
    <source>
        <dbReference type="ARBA" id="ARBA00048132"/>
    </source>
</evidence>
<dbReference type="InterPro" id="IPR023753">
    <property type="entry name" value="FAD/NAD-binding_dom"/>
</dbReference>
<dbReference type="InterPro" id="IPR036188">
    <property type="entry name" value="FAD/NAD-bd_sf"/>
</dbReference>
<dbReference type="OrthoDB" id="9806179at2"/>
<dbReference type="RefSeq" id="WP_107020704.1">
    <property type="nucleotide sequence ID" value="NZ_KZ679053.1"/>
</dbReference>
<gene>
    <name evidence="5" type="ORF">C6Y14_33850</name>
</gene>
<dbReference type="Pfam" id="PF07992">
    <property type="entry name" value="Pyr_redox_2"/>
    <property type="match status" value="1"/>
</dbReference>
<dbReference type="PRINTS" id="PR00469">
    <property type="entry name" value="PNDRDTASEII"/>
</dbReference>
<evidence type="ECO:0000256" key="2">
    <source>
        <dbReference type="ARBA" id="ARBA00023002"/>
    </source>
</evidence>
<name>A0A2P8PYC6_9ACTN</name>
<feature type="domain" description="FAD/NAD(P)-binding" evidence="4">
    <location>
        <begin position="7"/>
        <end position="291"/>
    </location>
</feature>
<dbReference type="InterPro" id="IPR050097">
    <property type="entry name" value="Ferredoxin-NADP_redctase_2"/>
</dbReference>
<reference evidence="5 6" key="1">
    <citation type="submission" date="2018-03" db="EMBL/GenBank/DDBJ databases">
        <title>Streptomyces dioscori sp. nov., a novel endophytic actinobacterium isolated from bulbil of Dioscorea bulbifera L.</title>
        <authorList>
            <person name="Zhikuan W."/>
        </authorList>
    </citation>
    <scope>NUCLEOTIDE SEQUENCE [LARGE SCALE GENOMIC DNA]</scope>
    <source>
        <strain evidence="5 6">A217</strain>
    </source>
</reference>
<dbReference type="Gene3D" id="3.50.50.60">
    <property type="entry name" value="FAD/NAD(P)-binding domain"/>
    <property type="match status" value="2"/>
</dbReference>
<sequence length="308" mass="31832">MSNADEYDVAVVGGGLAALSTGLFAAGFGLRTVVVTEIVMGGELINLEEVVHFPGMSDPISGSELAGRVEAQALAAGAEFVFDDVTEITKDGTGFAVRGLETDIRSRTVVAAMGAGRRRLGLDAEGDLEGRGISYCGTCDGPLFKEKSVAVVGDHDFAAREALVVSRYASSVTLITRRAEPDLSDATRSAIDESDRIRVLSHAKVETLTASGGTLGAVQIRDLETDGVLGLDVAGLFVNAGLEPRSSLLRGLVDLDPDGFVRVDVGMRTSLTGLLAVGELRSDFVGYAVAAAGDGAAAAGSARRLIRS</sequence>
<evidence type="ECO:0000313" key="6">
    <source>
        <dbReference type="Proteomes" id="UP000240429"/>
    </source>
</evidence>
<dbReference type="EMBL" id="PYBJ01000027">
    <property type="protein sequence ID" value="PSM39007.1"/>
    <property type="molecule type" value="Genomic_DNA"/>
</dbReference>
<dbReference type="AlphaFoldDB" id="A0A2P8PYC6"/>
<protein>
    <recommendedName>
        <fullName evidence="4">FAD/NAD(P)-binding domain-containing protein</fullName>
    </recommendedName>
</protein>
<keyword evidence="6" id="KW-1185">Reference proteome</keyword>
<dbReference type="Proteomes" id="UP000240429">
    <property type="component" value="Unassembled WGS sequence"/>
</dbReference>
<keyword evidence="1" id="KW-0285">Flavoprotein</keyword>
<comment type="catalytic activity">
    <reaction evidence="3">
        <text>[thioredoxin]-dithiol + NADP(+) = [thioredoxin]-disulfide + NADPH + H(+)</text>
        <dbReference type="Rhea" id="RHEA:20345"/>
        <dbReference type="Rhea" id="RHEA-COMP:10698"/>
        <dbReference type="Rhea" id="RHEA-COMP:10700"/>
        <dbReference type="ChEBI" id="CHEBI:15378"/>
        <dbReference type="ChEBI" id="CHEBI:29950"/>
        <dbReference type="ChEBI" id="CHEBI:50058"/>
        <dbReference type="ChEBI" id="CHEBI:57783"/>
        <dbReference type="ChEBI" id="CHEBI:58349"/>
        <dbReference type="EC" id="1.8.1.9"/>
    </reaction>
</comment>
<accession>A0A2P8PYC6</accession>
<evidence type="ECO:0000313" key="5">
    <source>
        <dbReference type="EMBL" id="PSM39007.1"/>
    </source>
</evidence>
<organism evidence="5 6">
    <name type="scientific">Streptomyces dioscori</name>
    <dbReference type="NCBI Taxonomy" id="2109333"/>
    <lineage>
        <taxon>Bacteria</taxon>
        <taxon>Bacillati</taxon>
        <taxon>Actinomycetota</taxon>
        <taxon>Actinomycetes</taxon>
        <taxon>Kitasatosporales</taxon>
        <taxon>Streptomycetaceae</taxon>
        <taxon>Streptomyces</taxon>
        <taxon>Streptomyces aurantiacus group</taxon>
    </lineage>
</organism>
<proteinExistence type="predicted"/>
<dbReference type="GO" id="GO:0004791">
    <property type="term" value="F:thioredoxin-disulfide reductase (NADPH) activity"/>
    <property type="evidence" value="ECO:0007669"/>
    <property type="project" value="UniProtKB-EC"/>
</dbReference>
<comment type="caution">
    <text evidence="5">The sequence shown here is derived from an EMBL/GenBank/DDBJ whole genome shotgun (WGS) entry which is preliminary data.</text>
</comment>
<dbReference type="SUPFAM" id="SSF51905">
    <property type="entry name" value="FAD/NAD(P)-binding domain"/>
    <property type="match status" value="1"/>
</dbReference>
<keyword evidence="2" id="KW-0560">Oxidoreductase</keyword>
<dbReference type="PANTHER" id="PTHR48105">
    <property type="entry name" value="THIOREDOXIN REDUCTASE 1-RELATED-RELATED"/>
    <property type="match status" value="1"/>
</dbReference>